<dbReference type="PANTHER" id="PTHR46648:SF1">
    <property type="entry name" value="ADENOSINE 5'-MONOPHOSPHORAMIDASE HNT1"/>
    <property type="match status" value="1"/>
</dbReference>
<dbReference type="RefSeq" id="WP_377211981.1">
    <property type="nucleotide sequence ID" value="NZ_JBHTJV010000003.1"/>
</dbReference>
<dbReference type="Pfam" id="PF01230">
    <property type="entry name" value="HIT"/>
    <property type="match status" value="1"/>
</dbReference>
<evidence type="ECO:0000313" key="4">
    <source>
        <dbReference type="Proteomes" id="UP001597101"/>
    </source>
</evidence>
<dbReference type="InterPro" id="IPR011146">
    <property type="entry name" value="HIT-like"/>
</dbReference>
<dbReference type="Gene3D" id="3.30.428.10">
    <property type="entry name" value="HIT-like"/>
    <property type="match status" value="1"/>
</dbReference>
<keyword evidence="4" id="KW-1185">Reference proteome</keyword>
<keyword evidence="3" id="KW-0808">Transferase</keyword>
<keyword evidence="3" id="KW-0489">Methyltransferase</keyword>
<evidence type="ECO:0000313" key="3">
    <source>
        <dbReference type="EMBL" id="MFD0916150.1"/>
    </source>
</evidence>
<organism evidence="3 4">
    <name type="scientific">Pseudahrensia aquimaris</name>
    <dbReference type="NCBI Taxonomy" id="744461"/>
    <lineage>
        <taxon>Bacteria</taxon>
        <taxon>Pseudomonadati</taxon>
        <taxon>Pseudomonadota</taxon>
        <taxon>Alphaproteobacteria</taxon>
        <taxon>Hyphomicrobiales</taxon>
        <taxon>Ahrensiaceae</taxon>
        <taxon>Pseudahrensia</taxon>
    </lineage>
</organism>
<reference evidence="4" key="1">
    <citation type="journal article" date="2019" name="Int. J. Syst. Evol. Microbiol.">
        <title>The Global Catalogue of Microorganisms (GCM) 10K type strain sequencing project: providing services to taxonomists for standard genome sequencing and annotation.</title>
        <authorList>
            <consortium name="The Broad Institute Genomics Platform"/>
            <consortium name="The Broad Institute Genome Sequencing Center for Infectious Disease"/>
            <person name="Wu L."/>
            <person name="Ma J."/>
        </authorList>
    </citation>
    <scope>NUCLEOTIDE SEQUENCE [LARGE SCALE GENOMIC DNA]</scope>
    <source>
        <strain evidence="4">CCUG 60023</strain>
    </source>
</reference>
<dbReference type="InterPro" id="IPR036265">
    <property type="entry name" value="HIT-like_sf"/>
</dbReference>
<proteinExistence type="predicted"/>
<dbReference type="GO" id="GO:0008168">
    <property type="term" value="F:methyltransferase activity"/>
    <property type="evidence" value="ECO:0007669"/>
    <property type="project" value="UniProtKB-KW"/>
</dbReference>
<name>A0ABW3FD83_9HYPH</name>
<dbReference type="GO" id="GO:0032259">
    <property type="term" value="P:methylation"/>
    <property type="evidence" value="ECO:0007669"/>
    <property type="project" value="UniProtKB-KW"/>
</dbReference>
<accession>A0ABW3FD83</accession>
<sequence>MIGCTFCEIASGTAKAWRVYEDEKVVAFFNKGSVAEFHTLVIPKRHSTDIFDTDINDFQAVSEVIHRICRHYKSNLGISSVQIICSNGAEAKQDMFHMHFHIVPRRKDDGQDVCWTPDRTVNQRFDELLERARLPYAGE</sequence>
<protein>
    <submittedName>
        <fullName evidence="3">HIT family protein</fullName>
        <ecNumber evidence="3">2.1.1.-</ecNumber>
    </submittedName>
</protein>
<dbReference type="EC" id="2.1.1.-" evidence="3"/>
<dbReference type="PRINTS" id="PR00332">
    <property type="entry name" value="HISTRIAD"/>
</dbReference>
<evidence type="ECO:0000256" key="1">
    <source>
        <dbReference type="PROSITE-ProRule" id="PRU00464"/>
    </source>
</evidence>
<feature type="domain" description="HIT" evidence="2">
    <location>
        <begin position="5"/>
        <end position="112"/>
    </location>
</feature>
<dbReference type="Proteomes" id="UP001597101">
    <property type="component" value="Unassembled WGS sequence"/>
</dbReference>
<dbReference type="InterPro" id="IPR001310">
    <property type="entry name" value="Histidine_triad_HIT"/>
</dbReference>
<feature type="short sequence motif" description="Histidine triad motif" evidence="1">
    <location>
        <begin position="97"/>
        <end position="101"/>
    </location>
</feature>
<dbReference type="SUPFAM" id="SSF54197">
    <property type="entry name" value="HIT-like"/>
    <property type="match status" value="1"/>
</dbReference>
<dbReference type="EMBL" id="JBHTJV010000003">
    <property type="protein sequence ID" value="MFD0916150.1"/>
    <property type="molecule type" value="Genomic_DNA"/>
</dbReference>
<comment type="caution">
    <text evidence="3">The sequence shown here is derived from an EMBL/GenBank/DDBJ whole genome shotgun (WGS) entry which is preliminary data.</text>
</comment>
<dbReference type="PROSITE" id="PS51084">
    <property type="entry name" value="HIT_2"/>
    <property type="match status" value="1"/>
</dbReference>
<dbReference type="PANTHER" id="PTHR46648">
    <property type="entry name" value="HIT FAMILY PROTEIN 1"/>
    <property type="match status" value="1"/>
</dbReference>
<gene>
    <name evidence="3" type="ORF">ACFQ14_07005</name>
</gene>
<evidence type="ECO:0000259" key="2">
    <source>
        <dbReference type="PROSITE" id="PS51084"/>
    </source>
</evidence>